<sequence>MSRYDVHVRRAHPITFGLILLFAVILLGLTAFLVSVFNSARLNFLLFCSVWTLVFAPIFLAFFYTAPGHLFASVGSHWVFLFLTWVFWLAGAAALSDILDGPFSSGSCSRFSIPHCSTLRATEAFAWIEWILLTWAFFAVTFLGVHHIRGGRGYRGPMYDV</sequence>
<accession>A0ACB8QQY3</accession>
<reference evidence="1" key="2">
    <citation type="journal article" date="2022" name="New Phytol.">
        <title>Evolutionary transition to the ectomycorrhizal habit in the genomes of a hyperdiverse lineage of mushroom-forming fungi.</title>
        <authorList>
            <person name="Looney B."/>
            <person name="Miyauchi S."/>
            <person name="Morin E."/>
            <person name="Drula E."/>
            <person name="Courty P.E."/>
            <person name="Kohler A."/>
            <person name="Kuo A."/>
            <person name="LaButti K."/>
            <person name="Pangilinan J."/>
            <person name="Lipzen A."/>
            <person name="Riley R."/>
            <person name="Andreopoulos W."/>
            <person name="He G."/>
            <person name="Johnson J."/>
            <person name="Nolan M."/>
            <person name="Tritt A."/>
            <person name="Barry K.W."/>
            <person name="Grigoriev I.V."/>
            <person name="Nagy L.G."/>
            <person name="Hibbett D."/>
            <person name="Henrissat B."/>
            <person name="Matheny P.B."/>
            <person name="Labbe J."/>
            <person name="Martin F.M."/>
        </authorList>
    </citation>
    <scope>NUCLEOTIDE SEQUENCE</scope>
    <source>
        <strain evidence="1">EC-137</strain>
    </source>
</reference>
<evidence type="ECO:0000313" key="2">
    <source>
        <dbReference type="Proteomes" id="UP000814128"/>
    </source>
</evidence>
<protein>
    <submittedName>
        <fullName evidence="1">Uncharacterized protein</fullName>
    </submittedName>
</protein>
<dbReference type="EMBL" id="MU273511">
    <property type="protein sequence ID" value="KAI0033841.1"/>
    <property type="molecule type" value="Genomic_DNA"/>
</dbReference>
<keyword evidence="2" id="KW-1185">Reference proteome</keyword>
<reference evidence="1" key="1">
    <citation type="submission" date="2021-02" db="EMBL/GenBank/DDBJ databases">
        <authorList>
            <consortium name="DOE Joint Genome Institute"/>
            <person name="Ahrendt S."/>
            <person name="Looney B.P."/>
            <person name="Miyauchi S."/>
            <person name="Morin E."/>
            <person name="Drula E."/>
            <person name="Courty P.E."/>
            <person name="Chicoki N."/>
            <person name="Fauchery L."/>
            <person name="Kohler A."/>
            <person name="Kuo A."/>
            <person name="Labutti K."/>
            <person name="Pangilinan J."/>
            <person name="Lipzen A."/>
            <person name="Riley R."/>
            <person name="Andreopoulos W."/>
            <person name="He G."/>
            <person name="Johnson J."/>
            <person name="Barry K.W."/>
            <person name="Grigoriev I.V."/>
            <person name="Nagy L."/>
            <person name="Hibbett D."/>
            <person name="Henrissat B."/>
            <person name="Matheny P.B."/>
            <person name="Labbe J."/>
            <person name="Martin F."/>
        </authorList>
    </citation>
    <scope>NUCLEOTIDE SEQUENCE</scope>
    <source>
        <strain evidence="1">EC-137</strain>
    </source>
</reference>
<gene>
    <name evidence="1" type="ORF">K488DRAFT_46862</name>
</gene>
<dbReference type="Proteomes" id="UP000814128">
    <property type="component" value="Unassembled WGS sequence"/>
</dbReference>
<proteinExistence type="predicted"/>
<organism evidence="1 2">
    <name type="scientific">Vararia minispora EC-137</name>
    <dbReference type="NCBI Taxonomy" id="1314806"/>
    <lineage>
        <taxon>Eukaryota</taxon>
        <taxon>Fungi</taxon>
        <taxon>Dikarya</taxon>
        <taxon>Basidiomycota</taxon>
        <taxon>Agaricomycotina</taxon>
        <taxon>Agaricomycetes</taxon>
        <taxon>Russulales</taxon>
        <taxon>Lachnocladiaceae</taxon>
        <taxon>Vararia</taxon>
    </lineage>
</organism>
<evidence type="ECO:0000313" key="1">
    <source>
        <dbReference type="EMBL" id="KAI0033841.1"/>
    </source>
</evidence>
<name>A0ACB8QQY3_9AGAM</name>
<comment type="caution">
    <text evidence="1">The sequence shown here is derived from an EMBL/GenBank/DDBJ whole genome shotgun (WGS) entry which is preliminary data.</text>
</comment>